<protein>
    <submittedName>
        <fullName evidence="2">Uncharacterized protein</fullName>
    </submittedName>
</protein>
<dbReference type="Ensembl" id="ENSCRFT00000021618.1">
    <property type="protein sequence ID" value="ENSCRFP00000020918.1"/>
    <property type="gene ID" value="ENSCRFG00000015549.1"/>
</dbReference>
<feature type="region of interest" description="Disordered" evidence="1">
    <location>
        <begin position="55"/>
        <end position="96"/>
    </location>
</feature>
<keyword evidence="3" id="KW-1185">Reference proteome</keyword>
<dbReference type="AlphaFoldDB" id="A0A8C3RJ45"/>
<reference evidence="2" key="2">
    <citation type="submission" date="2025-09" db="UniProtKB">
        <authorList>
            <consortium name="Ensembl"/>
        </authorList>
    </citation>
    <scope>IDENTIFICATION</scope>
</reference>
<accession>A0A8C3RJ45</accession>
<evidence type="ECO:0000313" key="2">
    <source>
        <dbReference type="Ensembl" id="ENSCRFP00000020918.1"/>
    </source>
</evidence>
<evidence type="ECO:0000313" key="3">
    <source>
        <dbReference type="Proteomes" id="UP000694396"/>
    </source>
</evidence>
<name>A0A8C3RJ45_9PASS</name>
<feature type="compositionally biased region" description="Basic residues" evidence="1">
    <location>
        <begin position="59"/>
        <end position="72"/>
    </location>
</feature>
<proteinExistence type="predicted"/>
<reference evidence="2" key="1">
    <citation type="submission" date="2025-08" db="UniProtKB">
        <authorList>
            <consortium name="Ensembl"/>
        </authorList>
    </citation>
    <scope>IDENTIFICATION</scope>
</reference>
<dbReference type="Proteomes" id="UP000694396">
    <property type="component" value="Unplaced"/>
</dbReference>
<organism evidence="2 3">
    <name type="scientific">Cyanoderma ruficeps</name>
    <name type="common">rufous-capped babbler</name>
    <dbReference type="NCBI Taxonomy" id="181631"/>
    <lineage>
        <taxon>Eukaryota</taxon>
        <taxon>Metazoa</taxon>
        <taxon>Chordata</taxon>
        <taxon>Craniata</taxon>
        <taxon>Vertebrata</taxon>
        <taxon>Euteleostomi</taxon>
        <taxon>Archelosauria</taxon>
        <taxon>Archosauria</taxon>
        <taxon>Dinosauria</taxon>
        <taxon>Saurischia</taxon>
        <taxon>Theropoda</taxon>
        <taxon>Coelurosauria</taxon>
        <taxon>Aves</taxon>
        <taxon>Neognathae</taxon>
        <taxon>Neoaves</taxon>
        <taxon>Telluraves</taxon>
        <taxon>Australaves</taxon>
        <taxon>Passeriformes</taxon>
        <taxon>Sylvioidea</taxon>
        <taxon>Timaliidae</taxon>
        <taxon>Cyanoderma</taxon>
    </lineage>
</organism>
<sequence>MYPRTLCQREPFLHKRLLLQSKDRLHPASWVCAWQGLYPDIFNPLFPFPRERGTSLSRRVARPGPRRSHRGLGRGEGDASPMAAPRARPRGHRRGPGCSFGVGWDGMSGEPSPVRPSPLSFLCRQSLSSKELPTAVSLTLRGRSPPSSPLAPLFKIVHLLIKLSIVYTAFHIETNYSLNVPFKTIHTKQVMSIVMCKHGSLH</sequence>
<evidence type="ECO:0000256" key="1">
    <source>
        <dbReference type="SAM" id="MobiDB-lite"/>
    </source>
</evidence>